<feature type="chain" id="PRO_5007557070" evidence="2">
    <location>
        <begin position="49"/>
        <end position="110"/>
    </location>
</feature>
<sequence length="110" mass="10917">MSAYQDGTRSGRPMPAISPASGPHVSSRPIVHLALICFLAANPAAALAQTAAPAPRAPTVSAAVLTHDATPTQPDTAHHPRTDAATTPDAQQTSTHPAAAPAPAPAPAPA</sequence>
<keyword evidence="2" id="KW-0732">Signal</keyword>
<dbReference type="Proteomes" id="UP000075538">
    <property type="component" value="Unassembled WGS sequence"/>
</dbReference>
<comment type="caution">
    <text evidence="3">The sequence shown here is derived from an EMBL/GenBank/DDBJ whole genome shotgun (WGS) entry which is preliminary data.</text>
</comment>
<dbReference type="AlphaFoldDB" id="A0A149V3Y5"/>
<evidence type="ECO:0000256" key="2">
    <source>
        <dbReference type="SAM" id="SignalP"/>
    </source>
</evidence>
<proteinExistence type="predicted"/>
<organism evidence="3 4">
    <name type="scientific">Acetobacter malorum</name>
    <dbReference type="NCBI Taxonomy" id="178901"/>
    <lineage>
        <taxon>Bacteria</taxon>
        <taxon>Pseudomonadati</taxon>
        <taxon>Pseudomonadota</taxon>
        <taxon>Alphaproteobacteria</taxon>
        <taxon>Acetobacterales</taxon>
        <taxon>Acetobacteraceae</taxon>
        <taxon>Acetobacter</taxon>
    </lineage>
</organism>
<evidence type="ECO:0000313" key="3">
    <source>
        <dbReference type="EMBL" id="KXV74904.1"/>
    </source>
</evidence>
<protein>
    <submittedName>
        <fullName evidence="3">Uncharacterized protein</fullName>
    </submittedName>
</protein>
<reference evidence="3 4" key="1">
    <citation type="submission" date="2015-06" db="EMBL/GenBank/DDBJ databases">
        <title>Improved classification and identification of acetic acid bacteria using matrix-assisted laser desorption/ionization time-of-flight mass spectrometry; Gluconobacter nephelii and Gluconobacter uchimurae are later heterotypic synonyms of Gluconobacter japonicus and Gluconobacter oxydans, respectively.</title>
        <authorList>
            <person name="Li L."/>
            <person name="Cleenwerck I."/>
            <person name="De Vuyst L."/>
            <person name="Vandamme P."/>
        </authorList>
    </citation>
    <scope>NUCLEOTIDE SEQUENCE [LARGE SCALE GENOMIC DNA]</scope>
    <source>
        <strain evidence="3 4">LMG 1604</strain>
    </source>
</reference>
<feature type="compositionally biased region" description="Low complexity" evidence="1">
    <location>
        <begin position="50"/>
        <end position="63"/>
    </location>
</feature>
<feature type="compositionally biased region" description="Pro residues" evidence="1">
    <location>
        <begin position="100"/>
        <end position="110"/>
    </location>
</feature>
<dbReference type="EMBL" id="LHZZ01000575">
    <property type="protein sequence ID" value="KXV74904.1"/>
    <property type="molecule type" value="Genomic_DNA"/>
</dbReference>
<accession>A0A149V3Y5</accession>
<feature type="signal peptide" evidence="2">
    <location>
        <begin position="1"/>
        <end position="48"/>
    </location>
</feature>
<evidence type="ECO:0000256" key="1">
    <source>
        <dbReference type="SAM" id="MobiDB-lite"/>
    </source>
</evidence>
<gene>
    <name evidence="3" type="ORF">AD953_09765</name>
</gene>
<feature type="non-terminal residue" evidence="3">
    <location>
        <position position="110"/>
    </location>
</feature>
<feature type="compositionally biased region" description="Low complexity" evidence="1">
    <location>
        <begin position="83"/>
        <end position="99"/>
    </location>
</feature>
<feature type="region of interest" description="Disordered" evidence="1">
    <location>
        <begin position="1"/>
        <end position="25"/>
    </location>
</feature>
<name>A0A149V3Y5_9PROT</name>
<evidence type="ECO:0000313" key="4">
    <source>
        <dbReference type="Proteomes" id="UP000075538"/>
    </source>
</evidence>
<feature type="region of interest" description="Disordered" evidence="1">
    <location>
        <begin position="50"/>
        <end position="110"/>
    </location>
</feature>